<dbReference type="AlphaFoldDB" id="A0A5B9MI19"/>
<dbReference type="GO" id="GO:0043190">
    <property type="term" value="C:ATP-binding cassette (ABC) transporter complex"/>
    <property type="evidence" value="ECO:0007669"/>
    <property type="project" value="InterPro"/>
</dbReference>
<feature type="transmembrane region" description="Helical" evidence="9">
    <location>
        <begin position="106"/>
        <end position="126"/>
    </location>
</feature>
<dbReference type="PANTHER" id="PTHR30413:SF8">
    <property type="entry name" value="TRANSPORT PERMEASE PROTEIN"/>
    <property type="match status" value="1"/>
</dbReference>
<evidence type="ECO:0000256" key="10">
    <source>
        <dbReference type="SAM" id="MobiDB-lite"/>
    </source>
</evidence>
<dbReference type="InterPro" id="IPR000412">
    <property type="entry name" value="ABC_2_transport"/>
</dbReference>
<comment type="subcellular location">
    <subcellularLocation>
        <location evidence="1">Cell inner membrane</location>
        <topology evidence="1">Multi-pass membrane protein</topology>
    </subcellularLocation>
    <subcellularLocation>
        <location evidence="9">Cell membrane</location>
        <topology evidence="9">Multi-pass membrane protein</topology>
    </subcellularLocation>
</comment>
<feature type="transmembrane region" description="Helical" evidence="9">
    <location>
        <begin position="147"/>
        <end position="175"/>
    </location>
</feature>
<gene>
    <name evidence="12" type="primary">tagG</name>
    <name evidence="12" type="ORF">Mal15_37060</name>
</gene>
<feature type="domain" description="ABC transmembrane type-2" evidence="11">
    <location>
        <begin position="74"/>
        <end position="294"/>
    </location>
</feature>
<evidence type="ECO:0000256" key="1">
    <source>
        <dbReference type="ARBA" id="ARBA00004429"/>
    </source>
</evidence>
<evidence type="ECO:0000256" key="3">
    <source>
        <dbReference type="ARBA" id="ARBA00022448"/>
    </source>
</evidence>
<organism evidence="12 13">
    <name type="scientific">Stieleria maiorica</name>
    <dbReference type="NCBI Taxonomy" id="2795974"/>
    <lineage>
        <taxon>Bacteria</taxon>
        <taxon>Pseudomonadati</taxon>
        <taxon>Planctomycetota</taxon>
        <taxon>Planctomycetia</taxon>
        <taxon>Pirellulales</taxon>
        <taxon>Pirellulaceae</taxon>
        <taxon>Stieleria</taxon>
    </lineage>
</organism>
<evidence type="ECO:0000256" key="4">
    <source>
        <dbReference type="ARBA" id="ARBA00022475"/>
    </source>
</evidence>
<dbReference type="GO" id="GO:0140359">
    <property type="term" value="F:ABC-type transporter activity"/>
    <property type="evidence" value="ECO:0007669"/>
    <property type="project" value="InterPro"/>
</dbReference>
<evidence type="ECO:0000256" key="5">
    <source>
        <dbReference type="ARBA" id="ARBA00022519"/>
    </source>
</evidence>
<evidence type="ECO:0000256" key="2">
    <source>
        <dbReference type="ARBA" id="ARBA00007783"/>
    </source>
</evidence>
<dbReference type="PANTHER" id="PTHR30413">
    <property type="entry name" value="INNER MEMBRANE TRANSPORT PERMEASE"/>
    <property type="match status" value="1"/>
</dbReference>
<dbReference type="PRINTS" id="PR00164">
    <property type="entry name" value="ABC2TRNSPORT"/>
</dbReference>
<reference evidence="12 13" key="1">
    <citation type="submission" date="2019-02" db="EMBL/GenBank/DDBJ databases">
        <title>Planctomycetal bacteria perform biofilm scaping via a novel small molecule.</title>
        <authorList>
            <person name="Jeske O."/>
            <person name="Boedeker C."/>
            <person name="Wiegand S."/>
            <person name="Breitling P."/>
            <person name="Kallscheuer N."/>
            <person name="Jogler M."/>
            <person name="Rohde M."/>
            <person name="Petersen J."/>
            <person name="Medema M.H."/>
            <person name="Surup F."/>
            <person name="Jogler C."/>
        </authorList>
    </citation>
    <scope>NUCLEOTIDE SEQUENCE [LARGE SCALE GENOMIC DNA]</scope>
    <source>
        <strain evidence="12 13">Mal15</strain>
    </source>
</reference>
<feature type="transmembrane region" description="Helical" evidence="9">
    <location>
        <begin position="73"/>
        <end position="94"/>
    </location>
</feature>
<evidence type="ECO:0000256" key="7">
    <source>
        <dbReference type="ARBA" id="ARBA00022989"/>
    </source>
</evidence>
<dbReference type="InterPro" id="IPR013525">
    <property type="entry name" value="ABC2_TM"/>
</dbReference>
<comment type="similarity">
    <text evidence="2 9">Belongs to the ABC-2 integral membrane protein family.</text>
</comment>
<keyword evidence="13" id="KW-1185">Reference proteome</keyword>
<evidence type="ECO:0000313" key="12">
    <source>
        <dbReference type="EMBL" id="QEF99640.1"/>
    </source>
</evidence>
<dbReference type="RefSeq" id="WP_233902864.1">
    <property type="nucleotide sequence ID" value="NZ_CP036264.1"/>
</dbReference>
<evidence type="ECO:0000256" key="9">
    <source>
        <dbReference type="RuleBase" id="RU361157"/>
    </source>
</evidence>
<dbReference type="Pfam" id="PF01061">
    <property type="entry name" value="ABC2_membrane"/>
    <property type="match status" value="1"/>
</dbReference>
<keyword evidence="8 9" id="KW-0472">Membrane</keyword>
<keyword evidence="4 9" id="KW-1003">Cell membrane</keyword>
<keyword evidence="6 9" id="KW-0812">Transmembrane</keyword>
<dbReference type="EMBL" id="CP036264">
    <property type="protein sequence ID" value="QEF99640.1"/>
    <property type="molecule type" value="Genomic_DNA"/>
</dbReference>
<dbReference type="InterPro" id="IPR047817">
    <property type="entry name" value="ABC2_TM_bact-type"/>
</dbReference>
<evidence type="ECO:0000313" key="13">
    <source>
        <dbReference type="Proteomes" id="UP000321353"/>
    </source>
</evidence>
<keyword evidence="3 9" id="KW-0813">Transport</keyword>
<keyword evidence="7 9" id="KW-1133">Transmembrane helix</keyword>
<feature type="transmembrane region" description="Helical" evidence="9">
    <location>
        <begin position="181"/>
        <end position="204"/>
    </location>
</feature>
<dbReference type="GO" id="GO:0015920">
    <property type="term" value="P:lipopolysaccharide transport"/>
    <property type="evidence" value="ECO:0007669"/>
    <property type="project" value="TreeGrafter"/>
</dbReference>
<evidence type="ECO:0000256" key="6">
    <source>
        <dbReference type="ARBA" id="ARBA00022692"/>
    </source>
</evidence>
<dbReference type="PROSITE" id="PS51012">
    <property type="entry name" value="ABC_TM2"/>
    <property type="match status" value="1"/>
</dbReference>
<feature type="transmembrane region" description="Helical" evidence="9">
    <location>
        <begin position="272"/>
        <end position="291"/>
    </location>
</feature>
<dbReference type="Proteomes" id="UP000321353">
    <property type="component" value="Chromosome"/>
</dbReference>
<feature type="transmembrane region" description="Helical" evidence="9">
    <location>
        <begin position="216"/>
        <end position="233"/>
    </location>
</feature>
<evidence type="ECO:0000259" key="11">
    <source>
        <dbReference type="PROSITE" id="PS51012"/>
    </source>
</evidence>
<feature type="region of interest" description="Disordered" evidence="10">
    <location>
        <begin position="1"/>
        <end position="23"/>
    </location>
</feature>
<dbReference type="KEGG" id="smam:Mal15_37060"/>
<sequence length="302" mass="33466">MSSNNVANASAMPQDAERPVERENQTAIDDLTVTVIEPRNGLRLLDLAELLQYRDLFMFLVWRSVKVRYAQSAIGIGWAVIQPVFSMLVFNIVFGKLANMESDGVPYAIFSFTALVPWTYFSNAVNDGTNSLVTGANIISKVYFPRLILPLSAVTAKLIDFAIAMGVLALMMVWFQVVPTWGILASPLLIVMMILTASGLGTWLTALAVQYRDVKHAMSFVVQLLMYAAPVVYPTSLVPERFQYLYALNPMVGVIEGFRAALLGTRDMPWDFIAIGFATSILIAATGLVYFRNRERLFADVA</sequence>
<proteinExistence type="inferred from homology"/>
<evidence type="ECO:0000256" key="8">
    <source>
        <dbReference type="ARBA" id="ARBA00023136"/>
    </source>
</evidence>
<name>A0A5B9MI19_9BACT</name>
<keyword evidence="5" id="KW-0997">Cell inner membrane</keyword>
<accession>A0A5B9MI19</accession>
<protein>
    <recommendedName>
        <fullName evidence="9">Transport permease protein</fullName>
    </recommendedName>
</protein>